<organism evidence="1 2">
    <name type="scientific">Tateyamaria omphalii</name>
    <dbReference type="NCBI Taxonomy" id="299262"/>
    <lineage>
        <taxon>Bacteria</taxon>
        <taxon>Pseudomonadati</taxon>
        <taxon>Pseudomonadota</taxon>
        <taxon>Alphaproteobacteria</taxon>
        <taxon>Rhodobacterales</taxon>
        <taxon>Roseobacteraceae</taxon>
        <taxon>Tateyamaria</taxon>
    </lineage>
</organism>
<dbReference type="InterPro" id="IPR011990">
    <property type="entry name" value="TPR-like_helical_dom_sf"/>
</dbReference>
<accession>A0A1P8N1Y5</accession>
<dbReference type="EMBL" id="CP019318">
    <property type="protein sequence ID" value="APX14334.1"/>
    <property type="molecule type" value="Genomic_DNA"/>
</dbReference>
<evidence type="ECO:0000313" key="2">
    <source>
        <dbReference type="Proteomes" id="UP000186336"/>
    </source>
</evidence>
<dbReference type="SUPFAM" id="SSF48452">
    <property type="entry name" value="TPR-like"/>
    <property type="match status" value="1"/>
</dbReference>
<keyword evidence="1" id="KW-0614">Plasmid</keyword>
<sequence length="190" mass="21090">MLKYVRKLGMAIGLSLVLVACQSVEEKAEKYLASAMELIGAGDTDRAVIELRNVFALVPNHIKARETLAELMLDQNDEAAAYGHYLRLVEQVPDHLEGRTVLAEIAFEARNWEEFVRHGEEAVALAPDHPRSQIIDLALRYQQSIEDRTGRCAMPCVTGPVCLPPIRRTAVCCSRCCLTRICGTGGLTRR</sequence>
<dbReference type="PROSITE" id="PS51257">
    <property type="entry name" value="PROKAR_LIPOPROTEIN"/>
    <property type="match status" value="1"/>
</dbReference>
<dbReference type="AlphaFoldDB" id="A0A1P8N1Y5"/>
<dbReference type="RefSeq" id="WP_076630915.1">
    <property type="nucleotide sequence ID" value="NZ_CP019318.1"/>
</dbReference>
<gene>
    <name evidence="1" type="ORF">BWR18_21045</name>
</gene>
<proteinExistence type="predicted"/>
<geneLocation type="plasmid" evidence="1 2">
    <name>pDOK1-4-6</name>
</geneLocation>
<protein>
    <submittedName>
        <fullName evidence="1">Uncharacterized protein</fullName>
    </submittedName>
</protein>
<dbReference type="Proteomes" id="UP000186336">
    <property type="component" value="Plasmid pDOK1-4-6"/>
</dbReference>
<dbReference type="Gene3D" id="1.25.40.10">
    <property type="entry name" value="Tetratricopeptide repeat domain"/>
    <property type="match status" value="1"/>
</dbReference>
<keyword evidence="2" id="KW-1185">Reference proteome</keyword>
<dbReference type="KEGG" id="tom:BWR18_21045"/>
<reference evidence="1 2" key="1">
    <citation type="submission" date="2017-01" db="EMBL/GenBank/DDBJ databases">
        <title>Complete genome of Tateyamaria omphalii DOK1-4 isolated from seawater in Dokdo.</title>
        <authorList>
            <person name="Kim J.H."/>
            <person name="Chi W.-J."/>
        </authorList>
    </citation>
    <scope>NUCLEOTIDE SEQUENCE [LARGE SCALE GENOMIC DNA]</scope>
    <source>
        <strain evidence="1 2">DOK1-4</strain>
        <plasmid evidence="1 2">pDOK1-4-6</plasmid>
    </source>
</reference>
<dbReference type="Pfam" id="PF14559">
    <property type="entry name" value="TPR_19"/>
    <property type="match status" value="1"/>
</dbReference>
<evidence type="ECO:0000313" key="1">
    <source>
        <dbReference type="EMBL" id="APX14334.1"/>
    </source>
</evidence>
<name>A0A1P8N1Y5_9RHOB</name>